<dbReference type="InterPro" id="IPR014627">
    <property type="entry name" value="UCP036888_HDGYP-like"/>
</dbReference>
<comment type="caution">
    <text evidence="2">The sequence shown here is derived from an EMBL/GenBank/DDBJ whole genome shotgun (WGS) entry which is preliminary data.</text>
</comment>
<dbReference type="InterPro" id="IPR036754">
    <property type="entry name" value="YbaK/aa-tRNA-synt-asso_dom_sf"/>
</dbReference>
<dbReference type="GO" id="GO:0002161">
    <property type="term" value="F:aminoacyl-tRNA deacylase activity"/>
    <property type="evidence" value="ECO:0007669"/>
    <property type="project" value="InterPro"/>
</dbReference>
<dbReference type="PATRIC" id="fig|1232683.4.peg.2266"/>
<reference evidence="2 3" key="1">
    <citation type="submission" date="2014-04" db="EMBL/GenBank/DDBJ databases">
        <title>Marinobacterium kochiensis sp. nov., isolated from sediment sample collected from Kochi backwaters in Kerala, India.</title>
        <authorList>
            <person name="Singh A."/>
            <person name="Pinnaka A.K."/>
        </authorList>
    </citation>
    <scope>NUCLEOTIDE SEQUENCE [LARGE SCALE GENOMIC DNA]</scope>
    <source>
        <strain evidence="2 3">AK27</strain>
    </source>
</reference>
<accession>A0A081FYC3</accession>
<dbReference type="EMBL" id="JMQN01000036">
    <property type="protein sequence ID" value="KEA63528.1"/>
    <property type="molecule type" value="Genomic_DNA"/>
</dbReference>
<proteinExistence type="predicted"/>
<gene>
    <name evidence="2" type="ORF">ADIMK_2307</name>
</gene>
<dbReference type="PANTHER" id="PTHR33525:SF3">
    <property type="entry name" value="RIBONUCLEASE Y"/>
    <property type="match status" value="1"/>
</dbReference>
<evidence type="ECO:0000313" key="3">
    <source>
        <dbReference type="Proteomes" id="UP000028252"/>
    </source>
</evidence>
<evidence type="ECO:0000259" key="1">
    <source>
        <dbReference type="PROSITE" id="PS51833"/>
    </source>
</evidence>
<dbReference type="PROSITE" id="PS51833">
    <property type="entry name" value="HDOD"/>
    <property type="match status" value="1"/>
</dbReference>
<dbReference type="Proteomes" id="UP000028252">
    <property type="component" value="Unassembled WGS sequence"/>
</dbReference>
<dbReference type="eggNOG" id="COG1639">
    <property type="taxonomic scope" value="Bacteria"/>
</dbReference>
<dbReference type="PIRSF" id="PIRSF036888">
    <property type="entry name" value="HDGYPm_UCP036888"/>
    <property type="match status" value="1"/>
</dbReference>
<dbReference type="STRING" id="1232683.ADIMK_2307"/>
<dbReference type="Gene3D" id="3.90.960.10">
    <property type="entry name" value="YbaK/aminoacyl-tRNA synthetase-associated domain"/>
    <property type="match status" value="1"/>
</dbReference>
<dbReference type="AlphaFoldDB" id="A0A081FYC3"/>
<dbReference type="InterPro" id="IPR052340">
    <property type="entry name" value="RNase_Y/CdgJ"/>
</dbReference>
<name>A0A081FYC3_9GAMM</name>
<dbReference type="Pfam" id="PF08668">
    <property type="entry name" value="HDOD"/>
    <property type="match status" value="1"/>
</dbReference>
<dbReference type="InterPro" id="IPR013976">
    <property type="entry name" value="HDOD"/>
</dbReference>
<dbReference type="RefSeq" id="WP_036188102.1">
    <property type="nucleotide sequence ID" value="NZ_JMQN01000036.1"/>
</dbReference>
<sequence length="443" mass="49487">MSVGVQFPDSDSSHNPSVRLVLLHDAQGKLLVLLPVSAMLNLASLWTLTGRKLHAVRADDAQRFFSQQGLQSEQGQQRLMQSFPLLIDSSLQGRIEFSLCELTSGLCFDWQYLLAAEQDVQFGAISVKPEYEHMRRQPKGGEDEVAITRAVERFTALRIQQRLEDTLGLPALAPTTQKIIMMRSDPDSGVDDLVPVVRLDPSLSAQVMSWAVSPYYAAPGKVHSIDEAVIRVLGFDLVVNLALGIAMGQVLKVPEEMPRGSTPYWQQSVYTATLCELLARRIPLDKRPKVGLSYLTGLLHNFGYLVLGHLFQPQLAVLSRYVEANPHLEPVLIEQQVINVTRDQIGGWLLESWNLPEEVYAAIRQQQVDEPEGDSEHYARLLHLSKQLLRREGLADGPIYELDPALYERLGLQVEQVDGAVAELVSSQEELNELTRTLSRARA</sequence>
<organism evidence="2 3">
    <name type="scientific">Marinobacterium lacunae</name>
    <dbReference type="NCBI Taxonomy" id="1232683"/>
    <lineage>
        <taxon>Bacteria</taxon>
        <taxon>Pseudomonadati</taxon>
        <taxon>Pseudomonadota</taxon>
        <taxon>Gammaproteobacteria</taxon>
        <taxon>Oceanospirillales</taxon>
        <taxon>Oceanospirillaceae</taxon>
        <taxon>Marinobacterium</taxon>
    </lineage>
</organism>
<feature type="domain" description="HDOD" evidence="1">
    <location>
        <begin position="169"/>
        <end position="369"/>
    </location>
</feature>
<dbReference type="Gene3D" id="1.10.3210.10">
    <property type="entry name" value="Hypothetical protein af1432"/>
    <property type="match status" value="1"/>
</dbReference>
<dbReference type="PANTHER" id="PTHR33525">
    <property type="match status" value="1"/>
</dbReference>
<dbReference type="OrthoDB" id="7001648at2"/>
<protein>
    <submittedName>
        <fullName evidence="2">Putative signal transduction protein</fullName>
    </submittedName>
</protein>
<dbReference type="SUPFAM" id="SSF109604">
    <property type="entry name" value="HD-domain/PDEase-like"/>
    <property type="match status" value="1"/>
</dbReference>
<keyword evidence="3" id="KW-1185">Reference proteome</keyword>
<evidence type="ECO:0000313" key="2">
    <source>
        <dbReference type="EMBL" id="KEA63528.1"/>
    </source>
</evidence>